<accession>A0ABS5MZX6</accession>
<dbReference type="Pfam" id="PF00345">
    <property type="entry name" value="PapD_N"/>
    <property type="match status" value="1"/>
</dbReference>
<dbReference type="PANTHER" id="PTHR30251">
    <property type="entry name" value="PILUS ASSEMBLY CHAPERONE"/>
    <property type="match status" value="1"/>
</dbReference>
<keyword evidence="5" id="KW-0143">Chaperone</keyword>
<reference evidence="7 8" key="1">
    <citation type="submission" date="2021-04" db="EMBL/GenBank/DDBJ databases">
        <title>Pseudomonas rustica sp. nov. isolated from raw milk.</title>
        <authorList>
            <person name="Fiedler G."/>
            <person name="Gieschler S."/>
            <person name="Kabisch J."/>
            <person name="Grimmler C."/>
            <person name="Brinks E."/>
            <person name="Wagner N."/>
            <person name="Hetzer B."/>
            <person name="Franz C.M.A.P."/>
            <person name="Boehnlein C."/>
        </authorList>
    </citation>
    <scope>NUCLEOTIDE SEQUENCE [LARGE SCALE GENOMIC DNA]</scope>
    <source>
        <strain evidence="7 8">MBT-4</strain>
    </source>
</reference>
<gene>
    <name evidence="7" type="ORF">KFS80_14550</name>
</gene>
<proteinExistence type="inferred from homology"/>
<dbReference type="Proteomes" id="UP000676035">
    <property type="component" value="Unassembled WGS sequence"/>
</dbReference>
<evidence type="ECO:0000313" key="7">
    <source>
        <dbReference type="EMBL" id="MBS4079506.1"/>
    </source>
</evidence>
<comment type="similarity">
    <text evidence="2">Belongs to the periplasmic pilus chaperone family.</text>
</comment>
<dbReference type="Gene3D" id="2.60.40.10">
    <property type="entry name" value="Immunoglobulins"/>
    <property type="match status" value="1"/>
</dbReference>
<evidence type="ECO:0000256" key="2">
    <source>
        <dbReference type="ARBA" id="ARBA00007399"/>
    </source>
</evidence>
<sequence>MVLIKVIPIVFFVAVLVASLSVRADGMVPETTVVILNEEDGETTINIKNTDATPALLYSSIENLPEDPEFLALVTPPITRVEASDKQLVRVIGQFSEPLKTQRLKRIIFEGVPPRKPADTASVGVTIRQNLPLIIHPRGLAKNPTPWTLLDWSLVGDVLQVRNESPYVVRLSQEVVLTPQNHVADIGRTYVLPGEVLQRKLDKQPQSATGVTFYPATVYGFTVDSYDARLNVQGP</sequence>
<dbReference type="InterPro" id="IPR008962">
    <property type="entry name" value="PapD-like_sf"/>
</dbReference>
<comment type="caution">
    <text evidence="7">The sequence shown here is derived from an EMBL/GenBank/DDBJ whole genome shotgun (WGS) entry which is preliminary data.</text>
</comment>
<evidence type="ECO:0000313" key="8">
    <source>
        <dbReference type="Proteomes" id="UP000676035"/>
    </source>
</evidence>
<evidence type="ECO:0000256" key="3">
    <source>
        <dbReference type="ARBA" id="ARBA00022729"/>
    </source>
</evidence>
<dbReference type="InterPro" id="IPR016147">
    <property type="entry name" value="Pili_assmbl_chaperone_N"/>
</dbReference>
<dbReference type="EMBL" id="JAGYHF010000006">
    <property type="protein sequence ID" value="MBS4079506.1"/>
    <property type="molecule type" value="Genomic_DNA"/>
</dbReference>
<dbReference type="RefSeq" id="WP_212545136.1">
    <property type="nucleotide sequence ID" value="NZ_JAGYHF010000006.1"/>
</dbReference>
<evidence type="ECO:0000256" key="1">
    <source>
        <dbReference type="ARBA" id="ARBA00004418"/>
    </source>
</evidence>
<name>A0ABS5MZX6_9PSED</name>
<protein>
    <submittedName>
        <fullName evidence="7">Fimbria/pilus periplasmic chaperone</fullName>
    </submittedName>
</protein>
<dbReference type="InterPro" id="IPR036316">
    <property type="entry name" value="Pili_assmbl_chap_C_dom_sf"/>
</dbReference>
<keyword evidence="4" id="KW-0574">Periplasm</keyword>
<dbReference type="SUPFAM" id="SSF49584">
    <property type="entry name" value="Periplasmic chaperone C-domain"/>
    <property type="match status" value="1"/>
</dbReference>
<keyword evidence="3" id="KW-0732">Signal</keyword>
<organism evidence="7 8">
    <name type="scientific">Pseudomonas rustica</name>
    <dbReference type="NCBI Taxonomy" id="2827099"/>
    <lineage>
        <taxon>Bacteria</taxon>
        <taxon>Pseudomonadati</taxon>
        <taxon>Pseudomonadota</taxon>
        <taxon>Gammaproteobacteria</taxon>
        <taxon>Pseudomonadales</taxon>
        <taxon>Pseudomonadaceae</taxon>
        <taxon>Pseudomonas</taxon>
    </lineage>
</organism>
<evidence type="ECO:0000256" key="4">
    <source>
        <dbReference type="ARBA" id="ARBA00022764"/>
    </source>
</evidence>
<dbReference type="InterPro" id="IPR001829">
    <property type="entry name" value="Pili_assmbl_chaperone_bac"/>
</dbReference>
<dbReference type="PRINTS" id="PR00969">
    <property type="entry name" value="CHAPERONPILI"/>
</dbReference>
<dbReference type="NCBIfam" id="NF007392">
    <property type="entry name" value="PRK09918.1"/>
    <property type="match status" value="1"/>
</dbReference>
<evidence type="ECO:0000256" key="5">
    <source>
        <dbReference type="ARBA" id="ARBA00023186"/>
    </source>
</evidence>
<comment type="subcellular location">
    <subcellularLocation>
        <location evidence="1">Periplasm</location>
    </subcellularLocation>
</comment>
<evidence type="ECO:0000259" key="6">
    <source>
        <dbReference type="Pfam" id="PF00345"/>
    </source>
</evidence>
<dbReference type="SUPFAM" id="SSF49354">
    <property type="entry name" value="PapD-like"/>
    <property type="match status" value="1"/>
</dbReference>
<dbReference type="InterPro" id="IPR013783">
    <property type="entry name" value="Ig-like_fold"/>
</dbReference>
<keyword evidence="8" id="KW-1185">Reference proteome</keyword>
<feature type="domain" description="Pili assembly chaperone N-terminal" evidence="6">
    <location>
        <begin position="26"/>
        <end position="140"/>
    </location>
</feature>
<dbReference type="InterPro" id="IPR050643">
    <property type="entry name" value="Periplasmic_pilus_chap"/>
</dbReference>
<dbReference type="PANTHER" id="PTHR30251:SF3">
    <property type="entry name" value="FIMBRIAL CHAPARONE PROTEIN"/>
    <property type="match status" value="1"/>
</dbReference>